<dbReference type="SUPFAM" id="SSF47240">
    <property type="entry name" value="Ferritin-like"/>
    <property type="match status" value="1"/>
</dbReference>
<gene>
    <name evidence="1" type="ORF">BCF44_109110</name>
</gene>
<dbReference type="InterPro" id="IPR007814">
    <property type="entry name" value="PaaA_PaaC"/>
</dbReference>
<evidence type="ECO:0000313" key="2">
    <source>
        <dbReference type="Proteomes" id="UP000256269"/>
    </source>
</evidence>
<dbReference type="GO" id="GO:0010124">
    <property type="term" value="P:phenylacetate catabolic process"/>
    <property type="evidence" value="ECO:0007669"/>
    <property type="project" value="InterPro"/>
</dbReference>
<accession>A0A3E0HEE3</accession>
<sequence>MNEKAVAYVLRLGDDALVAAQRMAALATWAPQLEEDVALANIALDLLGQARALLTYAGELEGQGRDEDLLAYRRDEHEFTSALLVEQPDTDFAATMVKLLFFSAYQRLLYEELSAGDDETLAAIAAKSVKEVAYHLSHACAWTVRLGDGTEESKRRMQTAVDELWPYTHELFASDSVWRGYGFDPAGLRERWLGIVEPVLAEATLERPVDDWAPTGGRDGLHTEHFGYLVGEMQSLHRAHEGVSW</sequence>
<dbReference type="PANTHER" id="PTHR30458">
    <property type="entry name" value="PHENYLACETIC ACID DEGRADATION PROTEIN PAA"/>
    <property type="match status" value="1"/>
</dbReference>
<comment type="caution">
    <text evidence="1">The sequence shown here is derived from an EMBL/GenBank/DDBJ whole genome shotgun (WGS) entry which is preliminary data.</text>
</comment>
<protein>
    <submittedName>
        <fullName evidence="1">Ring-1,2-phenylacetyl-CoA epoxidase subunit PaaC</fullName>
    </submittedName>
</protein>
<dbReference type="EMBL" id="QUNO01000009">
    <property type="protein sequence ID" value="REH43567.1"/>
    <property type="molecule type" value="Genomic_DNA"/>
</dbReference>
<dbReference type="Proteomes" id="UP000256269">
    <property type="component" value="Unassembled WGS sequence"/>
</dbReference>
<name>A0A3E0HEE3_9PSEU</name>
<dbReference type="RefSeq" id="WP_116177018.1">
    <property type="nucleotide sequence ID" value="NZ_CP144375.1"/>
</dbReference>
<reference evidence="1 2" key="1">
    <citation type="submission" date="2018-08" db="EMBL/GenBank/DDBJ databases">
        <title>Genomic Encyclopedia of Archaeal and Bacterial Type Strains, Phase II (KMG-II): from individual species to whole genera.</title>
        <authorList>
            <person name="Goeker M."/>
        </authorList>
    </citation>
    <scope>NUCLEOTIDE SEQUENCE [LARGE SCALE GENOMIC DNA]</scope>
    <source>
        <strain evidence="1 2">DSM 45791</strain>
    </source>
</reference>
<evidence type="ECO:0000313" key="1">
    <source>
        <dbReference type="EMBL" id="REH43567.1"/>
    </source>
</evidence>
<dbReference type="PIRSF" id="PIRSF037834">
    <property type="entry name" value="PA_CoA_Oase3"/>
    <property type="match status" value="1"/>
</dbReference>
<keyword evidence="2" id="KW-1185">Reference proteome</keyword>
<dbReference type="InterPro" id="IPR012347">
    <property type="entry name" value="Ferritin-like"/>
</dbReference>
<dbReference type="Pfam" id="PF05138">
    <property type="entry name" value="PaaA_PaaC"/>
    <property type="match status" value="1"/>
</dbReference>
<dbReference type="Gene3D" id="1.20.1260.10">
    <property type="match status" value="1"/>
</dbReference>
<dbReference type="NCBIfam" id="TIGR02158">
    <property type="entry name" value="PA_CoA_Oxy3"/>
    <property type="match status" value="1"/>
</dbReference>
<dbReference type="InterPro" id="IPR009078">
    <property type="entry name" value="Ferritin-like_SF"/>
</dbReference>
<dbReference type="GO" id="GO:0005829">
    <property type="term" value="C:cytosol"/>
    <property type="evidence" value="ECO:0007669"/>
    <property type="project" value="TreeGrafter"/>
</dbReference>
<dbReference type="PANTHER" id="PTHR30458:SF0">
    <property type="entry name" value="1,2-PHENYLACETYL-COA EPOXIDASE, SUBUNIT C"/>
    <property type="match status" value="1"/>
</dbReference>
<dbReference type="InterPro" id="IPR011882">
    <property type="entry name" value="PaaC"/>
</dbReference>
<dbReference type="InterPro" id="IPR052703">
    <property type="entry name" value="Aromatic_CoA_ox/epox"/>
</dbReference>
<dbReference type="OrthoDB" id="9789947at2"/>
<proteinExistence type="predicted"/>
<dbReference type="AlphaFoldDB" id="A0A3E0HEE3"/>
<organism evidence="1 2">
    <name type="scientific">Kutzneria buriramensis</name>
    <dbReference type="NCBI Taxonomy" id="1045776"/>
    <lineage>
        <taxon>Bacteria</taxon>
        <taxon>Bacillati</taxon>
        <taxon>Actinomycetota</taxon>
        <taxon>Actinomycetes</taxon>
        <taxon>Pseudonocardiales</taxon>
        <taxon>Pseudonocardiaceae</taxon>
        <taxon>Kutzneria</taxon>
    </lineage>
</organism>